<feature type="chain" id="PRO_5046283562" evidence="1">
    <location>
        <begin position="20"/>
        <end position="353"/>
    </location>
</feature>
<feature type="signal peptide" evidence="1">
    <location>
        <begin position="1"/>
        <end position="19"/>
    </location>
</feature>
<name>A0ABU7L6F0_9NOCA</name>
<reference evidence="2 3" key="1">
    <citation type="submission" date="2023-07" db="EMBL/GenBank/DDBJ databases">
        <authorList>
            <person name="Girao M."/>
            <person name="Carvalho M.F."/>
        </authorList>
    </citation>
    <scope>NUCLEOTIDE SEQUENCE [LARGE SCALE GENOMIC DNA]</scope>
    <source>
        <strain evidence="2 3">YIM65754</strain>
    </source>
</reference>
<keyword evidence="3" id="KW-1185">Reference proteome</keyword>
<dbReference type="PROSITE" id="PS51257">
    <property type="entry name" value="PROKAR_LIPOPROTEIN"/>
    <property type="match status" value="1"/>
</dbReference>
<sequence>MRLAVLVACLLLVASCAQDTSPRPSPTESSSQVVVAGDHLLLDGRQWWPTGMNAYQLATDWSLNEGCGAQVDVDAFFASLPPNSLTRFDAFQSHAIHRDTGTVDFTALDAVFDAAARHNQLVVPVLAPQDSDCDAGGYKQRDWYVDGWRQVQDGHSLSYEDWVTKSVERWRDSPALAMWELLGEPEAATCPDGDCSLERRQCPPDAAIILRKWTDEAGRIVRDHDRDHPITLGTIGGNQCGTAGDGFVIVVGSPSVDVAQYHDYDDGRFLALRLAETDKPLLVGEVGIEAGSCRTLEERADIVDERLTHYRELGTAGALMWAFVPDPRPTDCSFDIGPDDPLRQVLARHTTLG</sequence>
<gene>
    <name evidence="2" type="ORF">Q7514_06270</name>
</gene>
<dbReference type="Gene3D" id="3.20.20.80">
    <property type="entry name" value="Glycosidases"/>
    <property type="match status" value="1"/>
</dbReference>
<dbReference type="EMBL" id="JAUTXY010000002">
    <property type="protein sequence ID" value="MEE2057130.1"/>
    <property type="molecule type" value="Genomic_DNA"/>
</dbReference>
<dbReference type="Proteomes" id="UP001336020">
    <property type="component" value="Unassembled WGS sequence"/>
</dbReference>
<keyword evidence="1" id="KW-0732">Signal</keyword>
<protein>
    <submittedName>
        <fullName evidence="2">Beta-mannosidase</fullName>
    </submittedName>
</protein>
<accession>A0ABU7L6F0</accession>
<organism evidence="2 3">
    <name type="scientific">Rhodococcus artemisiae</name>
    <dbReference type="NCBI Taxonomy" id="714159"/>
    <lineage>
        <taxon>Bacteria</taxon>
        <taxon>Bacillati</taxon>
        <taxon>Actinomycetota</taxon>
        <taxon>Actinomycetes</taxon>
        <taxon>Mycobacteriales</taxon>
        <taxon>Nocardiaceae</taxon>
        <taxon>Rhodococcus</taxon>
    </lineage>
</organism>
<dbReference type="InterPro" id="IPR017853">
    <property type="entry name" value="GH"/>
</dbReference>
<evidence type="ECO:0000313" key="2">
    <source>
        <dbReference type="EMBL" id="MEE2057130.1"/>
    </source>
</evidence>
<dbReference type="SUPFAM" id="SSF51445">
    <property type="entry name" value="(Trans)glycosidases"/>
    <property type="match status" value="1"/>
</dbReference>
<proteinExistence type="predicted"/>
<comment type="caution">
    <text evidence="2">The sequence shown here is derived from an EMBL/GenBank/DDBJ whole genome shotgun (WGS) entry which is preliminary data.</text>
</comment>
<evidence type="ECO:0000313" key="3">
    <source>
        <dbReference type="Proteomes" id="UP001336020"/>
    </source>
</evidence>
<dbReference type="RefSeq" id="WP_330132382.1">
    <property type="nucleotide sequence ID" value="NZ_JAUTXY010000002.1"/>
</dbReference>
<evidence type="ECO:0000256" key="1">
    <source>
        <dbReference type="SAM" id="SignalP"/>
    </source>
</evidence>